<keyword evidence="1" id="KW-0963">Cytoplasm</keyword>
<feature type="compositionally biased region" description="Low complexity" evidence="9">
    <location>
        <begin position="136"/>
        <end position="158"/>
    </location>
</feature>
<dbReference type="eggNOG" id="KOG1147">
    <property type="taxonomic scope" value="Eukaryota"/>
</dbReference>
<dbReference type="GO" id="GO:0006424">
    <property type="term" value="P:glutamyl-tRNA aminoacylation"/>
    <property type="evidence" value="ECO:0007669"/>
    <property type="project" value="TreeGrafter"/>
</dbReference>
<evidence type="ECO:0000256" key="7">
    <source>
        <dbReference type="ARBA" id="ARBA00023146"/>
    </source>
</evidence>
<dbReference type="SUPFAM" id="SSF52374">
    <property type="entry name" value="Nucleotidylyl transferase"/>
    <property type="match status" value="1"/>
</dbReference>
<dbReference type="KEGG" id="ehx:EMIHUDRAFT_456477"/>
<dbReference type="GO" id="GO:0004818">
    <property type="term" value="F:glutamate-tRNA ligase activity"/>
    <property type="evidence" value="ECO:0007669"/>
    <property type="project" value="TreeGrafter"/>
</dbReference>
<evidence type="ECO:0000256" key="6">
    <source>
        <dbReference type="ARBA" id="ARBA00022917"/>
    </source>
</evidence>
<dbReference type="InterPro" id="IPR009068">
    <property type="entry name" value="uS15_NS1_RNA-bd_sf"/>
</dbReference>
<keyword evidence="5" id="KW-0694">RNA-binding</keyword>
<protein>
    <recommendedName>
        <fullName evidence="10">WHEP-TRS domain-containing protein</fullName>
    </recommendedName>
</protein>
<evidence type="ECO:0000256" key="4">
    <source>
        <dbReference type="ARBA" id="ARBA00022840"/>
    </source>
</evidence>
<dbReference type="EnsemblProtists" id="EOD30704">
    <property type="protein sequence ID" value="EOD30704"/>
    <property type="gene ID" value="EMIHUDRAFT_456477"/>
</dbReference>
<keyword evidence="7 8" id="KW-0030">Aminoacyl-tRNA synthetase</keyword>
<dbReference type="SUPFAM" id="SSF47060">
    <property type="entry name" value="S15/NS1 RNA-binding domain"/>
    <property type="match status" value="1"/>
</dbReference>
<dbReference type="GO" id="GO:0003723">
    <property type="term" value="F:RNA binding"/>
    <property type="evidence" value="ECO:0007669"/>
    <property type="project" value="UniProtKB-KW"/>
</dbReference>
<dbReference type="GO" id="GO:0017102">
    <property type="term" value="C:methionyl glutamyl tRNA synthetase complex"/>
    <property type="evidence" value="ECO:0007669"/>
    <property type="project" value="TreeGrafter"/>
</dbReference>
<accession>A0A0D3K4L9</accession>
<reference evidence="11" key="2">
    <citation type="submission" date="2024-10" db="UniProtKB">
        <authorList>
            <consortium name="EnsemblProtists"/>
        </authorList>
    </citation>
    <scope>IDENTIFICATION</scope>
</reference>
<feature type="domain" description="WHEP-TRS" evidence="10">
    <location>
        <begin position="2"/>
        <end position="58"/>
    </location>
</feature>
<keyword evidence="12" id="KW-1185">Reference proteome</keyword>
<dbReference type="InterPro" id="IPR050132">
    <property type="entry name" value="Gln/Glu-tRNA_Ligase"/>
</dbReference>
<dbReference type="Pfam" id="PF20974">
    <property type="entry name" value="tRNA-synt_1c_C2"/>
    <property type="match status" value="1"/>
</dbReference>
<dbReference type="SUPFAM" id="SSF47616">
    <property type="entry name" value="GST C-terminal domain-like"/>
    <property type="match status" value="1"/>
</dbReference>
<keyword evidence="3 8" id="KW-0547">Nucleotide-binding</keyword>
<dbReference type="Gene3D" id="1.20.1050.130">
    <property type="match status" value="1"/>
</dbReference>
<sequence>MDIEKLEAAAAAQGTTVKSLKNSGAGKEEVEAAVAGLVAAKKALADAITAALAALPEGAPEAEALKAKLPPPPKPSNKDKKAAKDGDAAKEAARKAAEEQKLAARAKKKEAAAAKGVKEGGGKGGPAGKGADGAKPDGAASKAPAAKPNGSGAAAAAPVHAKPMSNKNYELHFGAAAPPLLAVVAARLVRQEVALRRVDPKALPSGCDSVLYLPGGSRSLRGCGAIARYFARLAPPELGAYGAAGDALSASEVDEWIERSFVTGHAASLADAAAWLLLRQLPAPDKACSGAGVHVARWWGCVEAHPALPAGRGCAGRLFTGVWRCVQALPAFKEAAQLLFGAAKDAGSLEIPLPNAERGKVVTRFAPEPSGDTRRRPGQGFGWTRPRRVRGTACVGHLHIGHVKAAMLSAHFATQYEGKMILRLDDTNPSKEKGDYETAAPPRPAPARWGGRRLFTPPADGVAFIDPSPKEEQQALRLQRKPSPHRDAAVEENLRLWAEMQAGSAEGEAEGRALLTRASTRVGALRDPTIFRCNLEPHHRTKDKYKVYPTYDLACPIVDAWEGVDLWGFSRINFVKTLLSKRKLQWLVDEGRADGWDDPRFPTVAGILRRGMTVQGLKAFILSMGASKNTNLMGWDKIWAFNKAVIDPSVPRYTALLADGLVPLSLEGAPPAPFAETMAAHPKDESLGKKVRFFGPTVLLQAEDAALIAEGEEVTLMSWGNAIVRKAVAENGSLKRLDGQLHLEGSVKSTKKKLTWLADTPDLVDVELVDLDFLLTKDKVEEEDDIKQVLNDHTKFVHRGRGEAAMRQLRRGDILQVERRGFYICDEPYVRPGDPIRLLFVPDGKSFFGVPPPKK</sequence>
<dbReference type="OMA" id="VDRPYMG"/>
<dbReference type="RefSeq" id="XP_005783133.1">
    <property type="nucleotide sequence ID" value="XM_005783076.1"/>
</dbReference>
<dbReference type="Pfam" id="PF03950">
    <property type="entry name" value="tRNA-synt_1c_C"/>
    <property type="match status" value="1"/>
</dbReference>
<dbReference type="InterPro" id="IPR020061">
    <property type="entry name" value="Glu_tRNA_lig_a-bdl"/>
</dbReference>
<dbReference type="InterPro" id="IPR049437">
    <property type="entry name" value="tRNA-synt_1c_C2"/>
</dbReference>
<feature type="region of interest" description="Disordered" evidence="9">
    <location>
        <begin position="365"/>
        <end position="385"/>
    </location>
</feature>
<dbReference type="Gene3D" id="1.10.287.10">
    <property type="entry name" value="S15/NS1, RNA-binding"/>
    <property type="match status" value="1"/>
</dbReference>
<dbReference type="PANTHER" id="PTHR43097">
    <property type="entry name" value="GLUTAMINE-TRNA LIGASE"/>
    <property type="match status" value="1"/>
</dbReference>
<evidence type="ECO:0000313" key="11">
    <source>
        <dbReference type="EnsemblProtists" id="EOD30704"/>
    </source>
</evidence>
<dbReference type="Gene3D" id="3.40.50.620">
    <property type="entry name" value="HUPs"/>
    <property type="match status" value="2"/>
</dbReference>
<feature type="compositionally biased region" description="Basic and acidic residues" evidence="9">
    <location>
        <begin position="109"/>
        <end position="121"/>
    </location>
</feature>
<feature type="compositionally biased region" description="Gly residues" evidence="9">
    <location>
        <begin position="122"/>
        <end position="131"/>
    </location>
</feature>
<evidence type="ECO:0000259" key="10">
    <source>
        <dbReference type="PROSITE" id="PS51185"/>
    </source>
</evidence>
<dbReference type="GeneID" id="17275977"/>
<dbReference type="Gene3D" id="2.40.240.10">
    <property type="entry name" value="Ribosomal Protein L25, Chain P"/>
    <property type="match status" value="1"/>
</dbReference>
<feature type="compositionally biased region" description="Basic and acidic residues" evidence="9">
    <location>
        <begin position="76"/>
        <end position="102"/>
    </location>
</feature>
<proteinExistence type="inferred from homology"/>
<dbReference type="InterPro" id="IPR020056">
    <property type="entry name" value="Rbsml_bL25/Gln-tRNA_synth_N"/>
</dbReference>
<evidence type="ECO:0000256" key="3">
    <source>
        <dbReference type="ARBA" id="ARBA00022741"/>
    </source>
</evidence>
<dbReference type="GO" id="GO:0005829">
    <property type="term" value="C:cytosol"/>
    <property type="evidence" value="ECO:0007669"/>
    <property type="project" value="TreeGrafter"/>
</dbReference>
<dbReference type="Pfam" id="PF00749">
    <property type="entry name" value="tRNA-synt_1c"/>
    <property type="match status" value="3"/>
</dbReference>
<dbReference type="PROSITE" id="PS51185">
    <property type="entry name" value="WHEP_TRS_2"/>
    <property type="match status" value="1"/>
</dbReference>
<reference evidence="12" key="1">
    <citation type="journal article" date="2013" name="Nature">
        <title>Pan genome of the phytoplankton Emiliania underpins its global distribution.</title>
        <authorList>
            <person name="Read B.A."/>
            <person name="Kegel J."/>
            <person name="Klute M.J."/>
            <person name="Kuo A."/>
            <person name="Lefebvre S.C."/>
            <person name="Maumus F."/>
            <person name="Mayer C."/>
            <person name="Miller J."/>
            <person name="Monier A."/>
            <person name="Salamov A."/>
            <person name="Young J."/>
            <person name="Aguilar M."/>
            <person name="Claverie J.M."/>
            <person name="Frickenhaus S."/>
            <person name="Gonzalez K."/>
            <person name="Herman E.K."/>
            <person name="Lin Y.C."/>
            <person name="Napier J."/>
            <person name="Ogata H."/>
            <person name="Sarno A.F."/>
            <person name="Shmutz J."/>
            <person name="Schroeder D."/>
            <person name="de Vargas C."/>
            <person name="Verret F."/>
            <person name="von Dassow P."/>
            <person name="Valentin K."/>
            <person name="Van de Peer Y."/>
            <person name="Wheeler G."/>
            <person name="Dacks J.B."/>
            <person name="Delwiche C.F."/>
            <person name="Dyhrman S.T."/>
            <person name="Glockner G."/>
            <person name="John U."/>
            <person name="Richards T."/>
            <person name="Worden A.Z."/>
            <person name="Zhang X."/>
            <person name="Grigoriev I.V."/>
            <person name="Allen A.E."/>
            <person name="Bidle K."/>
            <person name="Borodovsky M."/>
            <person name="Bowler C."/>
            <person name="Brownlee C."/>
            <person name="Cock J.M."/>
            <person name="Elias M."/>
            <person name="Gladyshev V.N."/>
            <person name="Groth M."/>
            <person name="Guda C."/>
            <person name="Hadaegh A."/>
            <person name="Iglesias-Rodriguez M.D."/>
            <person name="Jenkins J."/>
            <person name="Jones B.M."/>
            <person name="Lawson T."/>
            <person name="Leese F."/>
            <person name="Lindquist E."/>
            <person name="Lobanov A."/>
            <person name="Lomsadze A."/>
            <person name="Malik S.B."/>
            <person name="Marsh M.E."/>
            <person name="Mackinder L."/>
            <person name="Mock T."/>
            <person name="Mueller-Roeber B."/>
            <person name="Pagarete A."/>
            <person name="Parker M."/>
            <person name="Probert I."/>
            <person name="Quesneville H."/>
            <person name="Raines C."/>
            <person name="Rensing S.A."/>
            <person name="Riano-Pachon D.M."/>
            <person name="Richier S."/>
            <person name="Rokitta S."/>
            <person name="Shiraiwa Y."/>
            <person name="Soanes D.M."/>
            <person name="van der Giezen M."/>
            <person name="Wahlund T.M."/>
            <person name="Williams B."/>
            <person name="Wilson W."/>
            <person name="Wolfe G."/>
            <person name="Wurch L.L."/>
        </authorList>
    </citation>
    <scope>NUCLEOTIDE SEQUENCE</scope>
</reference>
<evidence type="ECO:0000313" key="12">
    <source>
        <dbReference type="Proteomes" id="UP000013827"/>
    </source>
</evidence>
<dbReference type="InterPro" id="IPR020059">
    <property type="entry name" value="Glu/Gln-tRNA-synth_Ib_codon-bd"/>
</dbReference>
<evidence type="ECO:0000256" key="9">
    <source>
        <dbReference type="SAM" id="MobiDB-lite"/>
    </source>
</evidence>
<dbReference type="InterPro" id="IPR014729">
    <property type="entry name" value="Rossmann-like_a/b/a_fold"/>
</dbReference>
<evidence type="ECO:0000256" key="2">
    <source>
        <dbReference type="ARBA" id="ARBA00022598"/>
    </source>
</evidence>
<dbReference type="InterPro" id="IPR036282">
    <property type="entry name" value="Glutathione-S-Trfase_C_sf"/>
</dbReference>
<name>A0A0D3K4L9_EMIH1</name>
<dbReference type="SUPFAM" id="SSF50715">
    <property type="entry name" value="Ribosomal protein L25-like"/>
    <property type="match status" value="1"/>
</dbReference>
<dbReference type="Proteomes" id="UP000013827">
    <property type="component" value="Unassembled WGS sequence"/>
</dbReference>
<keyword evidence="2 8" id="KW-0436">Ligase</keyword>
<organism evidence="11 12">
    <name type="scientific">Emiliania huxleyi (strain CCMP1516)</name>
    <dbReference type="NCBI Taxonomy" id="280463"/>
    <lineage>
        <taxon>Eukaryota</taxon>
        <taxon>Haptista</taxon>
        <taxon>Haptophyta</taxon>
        <taxon>Prymnesiophyceae</taxon>
        <taxon>Isochrysidales</taxon>
        <taxon>Noelaerhabdaceae</taxon>
        <taxon>Emiliania</taxon>
    </lineage>
</organism>
<dbReference type="STRING" id="2903.R1FBQ4"/>
<dbReference type="FunFam" id="1.10.1160.10:FF:000001">
    <property type="entry name" value="Glutamine--tRNA ligase"/>
    <property type="match status" value="1"/>
</dbReference>
<dbReference type="HOGENOM" id="CLU_334179_0_0_1"/>
<evidence type="ECO:0000256" key="8">
    <source>
        <dbReference type="RuleBase" id="RU363037"/>
    </source>
</evidence>
<comment type="similarity">
    <text evidence="8">Belongs to the class-I aminoacyl-tRNA synthetase family.</text>
</comment>
<dbReference type="AlphaFoldDB" id="A0A0D3K4L9"/>
<evidence type="ECO:0000256" key="1">
    <source>
        <dbReference type="ARBA" id="ARBA00022490"/>
    </source>
</evidence>
<dbReference type="PaxDb" id="2903-EOD30704"/>
<keyword evidence="6 8" id="KW-0648">Protein biosynthesis</keyword>
<dbReference type="GO" id="GO:0005524">
    <property type="term" value="F:ATP binding"/>
    <property type="evidence" value="ECO:0007669"/>
    <property type="project" value="UniProtKB-KW"/>
</dbReference>
<keyword evidence="4 8" id="KW-0067">ATP-binding</keyword>
<dbReference type="Gene3D" id="1.10.1160.10">
    <property type="entry name" value="Glutamyl-trna Synthetase, Domain 2"/>
    <property type="match status" value="1"/>
</dbReference>
<dbReference type="InterPro" id="IPR000738">
    <property type="entry name" value="WHEP-TRS_dom"/>
</dbReference>
<evidence type="ECO:0000256" key="5">
    <source>
        <dbReference type="ARBA" id="ARBA00022884"/>
    </source>
</evidence>
<dbReference type="InterPro" id="IPR020058">
    <property type="entry name" value="Glu/Gln-tRNA-synth_Ib_cat-dom"/>
</dbReference>
<feature type="region of interest" description="Disordered" evidence="9">
    <location>
        <begin position="63"/>
        <end position="158"/>
    </location>
</feature>
<feature type="region of interest" description="Disordered" evidence="9">
    <location>
        <begin position="426"/>
        <end position="452"/>
    </location>
</feature>
<dbReference type="Gene3D" id="3.90.800.10">
    <property type="entry name" value="Glutamyl-tRNA Synthetase, Domain 3"/>
    <property type="match status" value="1"/>
</dbReference>
<dbReference type="InterPro" id="IPR011035">
    <property type="entry name" value="Ribosomal_bL25/Gln-tRNA_synth"/>
</dbReference>
<dbReference type="PANTHER" id="PTHR43097:SF5">
    <property type="entry name" value="GLUTAMATE--TRNA LIGASE"/>
    <property type="match status" value="1"/>
</dbReference>
<feature type="compositionally biased region" description="Basic and acidic residues" evidence="9">
    <location>
        <begin position="426"/>
        <end position="436"/>
    </location>
</feature>